<dbReference type="OrthoDB" id="1894652at2759"/>
<evidence type="ECO:0000256" key="1">
    <source>
        <dbReference type="SAM" id="MobiDB-lite"/>
    </source>
</evidence>
<feature type="compositionally biased region" description="Polar residues" evidence="1">
    <location>
        <begin position="1"/>
        <end position="22"/>
    </location>
</feature>
<evidence type="ECO:0000313" key="2">
    <source>
        <dbReference type="EMBL" id="PSS37367.1"/>
    </source>
</evidence>
<name>A0A2R6S4Z9_9APHY</name>
<comment type="caution">
    <text evidence="2">The sequence shown here is derived from an EMBL/GenBank/DDBJ whole genome shotgun (WGS) entry which is preliminary data.</text>
</comment>
<dbReference type="AlphaFoldDB" id="A0A2R6S4Z9"/>
<gene>
    <name evidence="2" type="ORF">PHLCEN_2v844</name>
</gene>
<protein>
    <submittedName>
        <fullName evidence="2">Uncharacterized protein</fullName>
    </submittedName>
</protein>
<accession>A0A2R6S4Z9</accession>
<dbReference type="CDD" id="cd22209">
    <property type="entry name" value="EMC10"/>
    <property type="match status" value="1"/>
</dbReference>
<organism evidence="2 3">
    <name type="scientific">Hermanssonia centrifuga</name>
    <dbReference type="NCBI Taxonomy" id="98765"/>
    <lineage>
        <taxon>Eukaryota</taxon>
        <taxon>Fungi</taxon>
        <taxon>Dikarya</taxon>
        <taxon>Basidiomycota</taxon>
        <taxon>Agaricomycotina</taxon>
        <taxon>Agaricomycetes</taxon>
        <taxon>Polyporales</taxon>
        <taxon>Meruliaceae</taxon>
        <taxon>Hermanssonia</taxon>
    </lineage>
</organism>
<evidence type="ECO:0000313" key="3">
    <source>
        <dbReference type="Proteomes" id="UP000186601"/>
    </source>
</evidence>
<dbReference type="EMBL" id="MLYV02000057">
    <property type="protein sequence ID" value="PSS37367.1"/>
    <property type="molecule type" value="Genomic_DNA"/>
</dbReference>
<keyword evidence="3" id="KW-1185">Reference proteome</keyword>
<dbReference type="STRING" id="98765.A0A2R6S4Z9"/>
<dbReference type="Proteomes" id="UP000186601">
    <property type="component" value="Unassembled WGS sequence"/>
</dbReference>
<feature type="region of interest" description="Disordered" evidence="1">
    <location>
        <begin position="1"/>
        <end position="31"/>
    </location>
</feature>
<proteinExistence type="predicted"/>
<sequence>MAIIPSNPTLTAGRSESGLSPRTSERRPFGPVLHDDMRFPSIVLTAFLPVVLATTDSLRLHHRIYHPSLPSEPFTERGALLLADSGPAAKASLVHSDTLQADLSSFLQTAQNIPQKDNDDGKPFAIDYFVTPVPHNGACPKKRRSSTVTKSGSPDVPGAPSFALGLNSTVLVRAPTFPPL</sequence>
<reference evidence="2 3" key="1">
    <citation type="submission" date="2018-02" db="EMBL/GenBank/DDBJ databases">
        <title>Genome sequence of the basidiomycete white-rot fungus Phlebia centrifuga.</title>
        <authorList>
            <person name="Granchi Z."/>
            <person name="Peng M."/>
            <person name="de Vries R.P."/>
            <person name="Hilden K."/>
            <person name="Makela M.R."/>
            <person name="Grigoriev I."/>
            <person name="Riley R."/>
        </authorList>
    </citation>
    <scope>NUCLEOTIDE SEQUENCE [LARGE SCALE GENOMIC DNA]</scope>
    <source>
        <strain evidence="2 3">FBCC195</strain>
    </source>
</reference>
<feature type="region of interest" description="Disordered" evidence="1">
    <location>
        <begin position="138"/>
        <end position="159"/>
    </location>
</feature>